<dbReference type="Gene3D" id="3.30.365.10">
    <property type="entry name" value="Aldehyde oxidase/xanthine dehydrogenase, molybdopterin binding domain"/>
    <property type="match status" value="1"/>
</dbReference>
<proteinExistence type="predicted"/>
<dbReference type="AlphaFoldDB" id="A0A645J9X0"/>
<name>A0A645J9X0_9ZZZZ</name>
<protein>
    <submittedName>
        <fullName evidence="1">Nicotinate dehydrogenase subunit B</fullName>
        <ecNumber evidence="1">1.17.2.1</ecNumber>
    </submittedName>
</protein>
<reference evidence="1" key="1">
    <citation type="submission" date="2019-08" db="EMBL/GenBank/DDBJ databases">
        <authorList>
            <person name="Kucharzyk K."/>
            <person name="Murdoch R.W."/>
            <person name="Higgins S."/>
            <person name="Loffler F."/>
        </authorList>
    </citation>
    <scope>NUCLEOTIDE SEQUENCE</scope>
</reference>
<dbReference type="InterPro" id="IPR052516">
    <property type="entry name" value="N-heterocyclic_Hydroxylase"/>
</dbReference>
<comment type="caution">
    <text evidence="1">The sequence shown here is derived from an EMBL/GenBank/DDBJ whole genome shotgun (WGS) entry which is preliminary data.</text>
</comment>
<accession>A0A645J9X0</accession>
<organism evidence="1">
    <name type="scientific">bioreactor metagenome</name>
    <dbReference type="NCBI Taxonomy" id="1076179"/>
    <lineage>
        <taxon>unclassified sequences</taxon>
        <taxon>metagenomes</taxon>
        <taxon>ecological metagenomes</taxon>
    </lineage>
</organism>
<evidence type="ECO:0000313" key="1">
    <source>
        <dbReference type="EMBL" id="MPN56313.1"/>
    </source>
</evidence>
<gene>
    <name evidence="1" type="primary">nicB_5</name>
    <name evidence="1" type="ORF">SDC9_204001</name>
</gene>
<dbReference type="InterPro" id="IPR037165">
    <property type="entry name" value="AldOxase/xan_DH_Mopterin-bd_sf"/>
</dbReference>
<dbReference type="EC" id="1.17.2.1" evidence="1"/>
<keyword evidence="1" id="KW-0560">Oxidoreductase</keyword>
<dbReference type="SUPFAM" id="SSF56003">
    <property type="entry name" value="Molybdenum cofactor-binding domain"/>
    <property type="match status" value="1"/>
</dbReference>
<dbReference type="GO" id="GO:0016491">
    <property type="term" value="F:oxidoreductase activity"/>
    <property type="evidence" value="ECO:0007669"/>
    <property type="project" value="UniProtKB-KW"/>
</dbReference>
<dbReference type="PANTHER" id="PTHR47495">
    <property type="entry name" value="ALDEHYDE DEHYDROGENASE"/>
    <property type="match status" value="1"/>
</dbReference>
<dbReference type="EMBL" id="VSSQ01126522">
    <property type="protein sequence ID" value="MPN56313.1"/>
    <property type="molecule type" value="Genomic_DNA"/>
</dbReference>
<dbReference type="PANTHER" id="PTHR47495:SF1">
    <property type="entry name" value="BLL3820 PROTEIN"/>
    <property type="match status" value="1"/>
</dbReference>
<sequence>MMVNPDGVRHQIHGNVIQTLSRSLMEKVAFNEQGVASREWGGYPIIGFRDLPPIEVVLMPRQEEPPMGAGESASVPGPAALANALFDATGRRFYAAPFTPDAVRAVLHSTPPRWQGQPA</sequence>